<protein>
    <submittedName>
        <fullName evidence="2">OLC1v1024331C1</fullName>
    </submittedName>
</protein>
<name>A0AAV1C243_OLDCO</name>
<proteinExistence type="predicted"/>
<feature type="compositionally biased region" description="Basic and acidic residues" evidence="1">
    <location>
        <begin position="138"/>
        <end position="153"/>
    </location>
</feature>
<evidence type="ECO:0000313" key="2">
    <source>
        <dbReference type="EMBL" id="CAI9089711.1"/>
    </source>
</evidence>
<dbReference type="SUPFAM" id="SSF56219">
    <property type="entry name" value="DNase I-like"/>
    <property type="match status" value="1"/>
</dbReference>
<keyword evidence="3" id="KW-1185">Reference proteome</keyword>
<dbReference type="PANTHER" id="PTHR33710">
    <property type="entry name" value="BNAC02G09200D PROTEIN"/>
    <property type="match status" value="1"/>
</dbReference>
<feature type="region of interest" description="Disordered" evidence="1">
    <location>
        <begin position="137"/>
        <end position="182"/>
    </location>
</feature>
<dbReference type="AlphaFoldDB" id="A0AAV1C243"/>
<dbReference type="Gene3D" id="3.60.10.10">
    <property type="entry name" value="Endonuclease/exonuclease/phosphatase"/>
    <property type="match status" value="1"/>
</dbReference>
<organism evidence="2 3">
    <name type="scientific">Oldenlandia corymbosa var. corymbosa</name>
    <dbReference type="NCBI Taxonomy" id="529605"/>
    <lineage>
        <taxon>Eukaryota</taxon>
        <taxon>Viridiplantae</taxon>
        <taxon>Streptophyta</taxon>
        <taxon>Embryophyta</taxon>
        <taxon>Tracheophyta</taxon>
        <taxon>Spermatophyta</taxon>
        <taxon>Magnoliopsida</taxon>
        <taxon>eudicotyledons</taxon>
        <taxon>Gunneridae</taxon>
        <taxon>Pentapetalae</taxon>
        <taxon>asterids</taxon>
        <taxon>lamiids</taxon>
        <taxon>Gentianales</taxon>
        <taxon>Rubiaceae</taxon>
        <taxon>Rubioideae</taxon>
        <taxon>Spermacoceae</taxon>
        <taxon>Hedyotis-Oldenlandia complex</taxon>
        <taxon>Oldenlandia</taxon>
    </lineage>
</organism>
<evidence type="ECO:0000313" key="3">
    <source>
        <dbReference type="Proteomes" id="UP001161247"/>
    </source>
</evidence>
<feature type="compositionally biased region" description="Polar residues" evidence="1">
    <location>
        <begin position="92"/>
        <end position="119"/>
    </location>
</feature>
<dbReference type="PANTHER" id="PTHR33710:SF64">
    <property type="entry name" value="ENDONUCLEASE_EXONUCLEASE_PHOSPHATASE DOMAIN-CONTAINING PROTEIN"/>
    <property type="match status" value="1"/>
</dbReference>
<evidence type="ECO:0000256" key="1">
    <source>
        <dbReference type="SAM" id="MobiDB-lite"/>
    </source>
</evidence>
<dbReference type="InterPro" id="IPR036691">
    <property type="entry name" value="Endo/exonu/phosph_ase_sf"/>
</dbReference>
<feature type="region of interest" description="Disordered" evidence="1">
    <location>
        <begin position="60"/>
        <end position="119"/>
    </location>
</feature>
<dbReference type="EMBL" id="OX459118">
    <property type="protein sequence ID" value="CAI9089711.1"/>
    <property type="molecule type" value="Genomic_DNA"/>
</dbReference>
<reference evidence="2" key="1">
    <citation type="submission" date="2023-03" db="EMBL/GenBank/DDBJ databases">
        <authorList>
            <person name="Julca I."/>
        </authorList>
    </citation>
    <scope>NUCLEOTIDE SEQUENCE</scope>
</reference>
<dbReference type="Proteomes" id="UP001161247">
    <property type="component" value="Chromosome 1"/>
</dbReference>
<gene>
    <name evidence="2" type="ORF">OLC1_LOCUS2004</name>
</gene>
<accession>A0AAV1C243</accession>
<sequence>MDAGNGKIEYARICVEIDPQTELPDTVTLKGPGGIRIEQKLEYEWVPAKCTHCICFGHSSEHCKSKPRKQWSPKQPTNEDNKLVMASDPLANGSTSKQEDQIGSSSNNIQNTKSPSRTSVEIIGTSLSKVLEYGDTSLSKREGTSLSEDREATSHPQPLSRSAEGDEMKNNLPPKNTTHDDAANDADLVEISQLATTAVAITKGQRTFRKAKGKGDIIAVLETKVHVDNIDSVTSRCCSKPMWHFVHNFELSLHSRILVMWNTSKFFATFIYAHNSMNDRVELWKNLECLASSISSEWILLGDFNCIASTAERMNGRSVTSRDTMELQTFMSSQHVTDIPYNGCFFTWSDKRQNGPRICSKLDRIMASFWMNKVQSHAYFQPPGVSDHSPGVVEILPHKVFHPPFRFCNFWTSEEDFLYIVTSVWQSIGPPDNLFGLQRNIKLLKHAFKEKFSKMTRSLAGRIKETRNWQHEIQKDLFISPIDTELLAIESPALTVLNKLIKNEMLFLKQRARVKWSLDGDLNTSYFHACIKNKTAMGSINTLYDPNGNRLTDPDSIKAELLDYFRVLLGMALPEEYLHLLFITFGKQGTVQSSEPNLYQNMKL</sequence>